<dbReference type="Gene3D" id="1.10.10.10">
    <property type="entry name" value="Winged helix-like DNA-binding domain superfamily/Winged helix DNA-binding domain"/>
    <property type="match status" value="1"/>
</dbReference>
<organism evidence="1 2">
    <name type="scientific">Pedobacter helvus</name>
    <dbReference type="NCBI Taxonomy" id="2563444"/>
    <lineage>
        <taxon>Bacteria</taxon>
        <taxon>Pseudomonadati</taxon>
        <taxon>Bacteroidota</taxon>
        <taxon>Sphingobacteriia</taxon>
        <taxon>Sphingobacteriales</taxon>
        <taxon>Sphingobacteriaceae</taxon>
        <taxon>Pedobacter</taxon>
    </lineage>
</organism>
<proteinExistence type="predicted"/>
<dbReference type="InterPro" id="IPR036388">
    <property type="entry name" value="WH-like_DNA-bd_sf"/>
</dbReference>
<comment type="caution">
    <text evidence="1">The sequence shown here is derived from an EMBL/GenBank/DDBJ whole genome shotgun (WGS) entry which is preliminary data.</text>
</comment>
<name>A0ABW9JLM6_9SPHI</name>
<reference evidence="1 2" key="1">
    <citation type="submission" date="2024-12" db="EMBL/GenBank/DDBJ databases">
        <authorList>
            <person name="Hu S."/>
        </authorList>
    </citation>
    <scope>NUCLEOTIDE SEQUENCE [LARGE SCALE GENOMIC DNA]</scope>
    <source>
        <strain evidence="1 2">P-25</strain>
    </source>
</reference>
<dbReference type="InterPro" id="IPR036390">
    <property type="entry name" value="WH_DNA-bd_sf"/>
</dbReference>
<dbReference type="RefSeq" id="WP_138728824.1">
    <property type="nucleotide sequence ID" value="NZ_SRMP02000045.1"/>
</dbReference>
<dbReference type="Proteomes" id="UP001517367">
    <property type="component" value="Unassembled WGS sequence"/>
</dbReference>
<protein>
    <recommendedName>
        <fullName evidence="3">HTH iclR-type domain-containing protein</fullName>
    </recommendedName>
</protein>
<gene>
    <name evidence="1" type="ORF">E5L68_017215</name>
</gene>
<accession>A0ABW9JLM6</accession>
<dbReference type="SUPFAM" id="SSF46785">
    <property type="entry name" value="Winged helix' DNA-binding domain"/>
    <property type="match status" value="1"/>
</dbReference>
<evidence type="ECO:0008006" key="3">
    <source>
        <dbReference type="Google" id="ProtNLM"/>
    </source>
</evidence>
<evidence type="ECO:0000313" key="2">
    <source>
        <dbReference type="Proteomes" id="UP001517367"/>
    </source>
</evidence>
<keyword evidence="2" id="KW-1185">Reference proteome</keyword>
<sequence>MTSVHYRNRLDRLHQLIRTQQMLDVPTMAKKLGYHKSTLERLLKRLRAEGHVIRYDTTLKRYVLEEE</sequence>
<dbReference type="EMBL" id="SRMP02000045">
    <property type="protein sequence ID" value="MFN0293135.1"/>
    <property type="molecule type" value="Genomic_DNA"/>
</dbReference>
<evidence type="ECO:0000313" key="1">
    <source>
        <dbReference type="EMBL" id="MFN0293135.1"/>
    </source>
</evidence>